<proteinExistence type="inferred from homology"/>
<dbReference type="Pfam" id="PF01221">
    <property type="entry name" value="Dynein_light"/>
    <property type="match status" value="1"/>
</dbReference>
<keyword evidence="1" id="KW-0206">Cytoskeleton</keyword>
<sequence length="107" mass="12341">MDIEESSSEKRGPLLSELRTPKTEILILDMDEAMAKDAVELATSALTQFNLEKEVARYLKQKFDSKYTKTWHCVVGRSFGSVVTNEKDKFVYFKVDRYAIMLYKACT</sequence>
<protein>
    <recommendedName>
        <fullName evidence="1">Dynein light chain</fullName>
    </recommendedName>
</protein>
<evidence type="ECO:0000256" key="1">
    <source>
        <dbReference type="RuleBase" id="RU365010"/>
    </source>
</evidence>
<keyword evidence="1" id="KW-0963">Cytoplasm</keyword>
<dbReference type="Gene3D" id="3.30.740.10">
    <property type="entry name" value="Protein Inhibitor Of Neuronal Nitric Oxide Synthase"/>
    <property type="match status" value="1"/>
</dbReference>
<dbReference type="FunFam" id="3.30.740.10:FF:000006">
    <property type="entry name" value="Dynein light chain"/>
    <property type="match status" value="1"/>
</dbReference>
<keyword evidence="1" id="KW-0243">Dynein</keyword>
<dbReference type="GO" id="GO:0030286">
    <property type="term" value="C:dynein complex"/>
    <property type="evidence" value="ECO:0007669"/>
    <property type="project" value="UniProtKB-KW"/>
</dbReference>
<dbReference type="EMBL" id="JBJKFK010001569">
    <property type="protein sequence ID" value="KAL3312744.1"/>
    <property type="molecule type" value="Genomic_DNA"/>
</dbReference>
<reference evidence="2 3" key="1">
    <citation type="submission" date="2024-11" db="EMBL/GenBank/DDBJ databases">
        <title>Adaptive evolution of stress response genes in parasites aligns with host niche diversity.</title>
        <authorList>
            <person name="Hahn C."/>
            <person name="Resl P."/>
        </authorList>
    </citation>
    <scope>NUCLEOTIDE SEQUENCE [LARGE SCALE GENOMIC DNA]</scope>
    <source>
        <strain evidence="2">EGGRZ-B1_66</strain>
        <tissue evidence="2">Body</tissue>
    </source>
</reference>
<comment type="similarity">
    <text evidence="1">Belongs to the dynein light chain family.</text>
</comment>
<gene>
    <name evidence="2" type="primary">DYNLL1_3</name>
    <name evidence="2" type="ORF">Ciccas_008661</name>
</gene>
<dbReference type="GO" id="GO:0005874">
    <property type="term" value="C:microtubule"/>
    <property type="evidence" value="ECO:0007669"/>
    <property type="project" value="UniProtKB-KW"/>
</dbReference>
<dbReference type="PANTHER" id="PTHR11886">
    <property type="entry name" value="DYNEIN LIGHT CHAIN"/>
    <property type="match status" value="1"/>
</dbReference>
<comment type="subcellular location">
    <subcellularLocation>
        <location evidence="1">Cytoplasm</location>
        <location evidence="1">Cytoskeleton</location>
    </subcellularLocation>
</comment>
<dbReference type="CDD" id="cd21452">
    <property type="entry name" value="DLC-like_DYNLL1_DYNLL2"/>
    <property type="match status" value="1"/>
</dbReference>
<dbReference type="SMART" id="SM01375">
    <property type="entry name" value="Dynein_light"/>
    <property type="match status" value="1"/>
</dbReference>
<comment type="caution">
    <text evidence="2">The sequence shown here is derived from an EMBL/GenBank/DDBJ whole genome shotgun (WGS) entry which is preliminary data.</text>
</comment>
<dbReference type="Proteomes" id="UP001626550">
    <property type="component" value="Unassembled WGS sequence"/>
</dbReference>
<accession>A0ABD2PZN9</accession>
<keyword evidence="1" id="KW-0505">Motor protein</keyword>
<organism evidence="2 3">
    <name type="scientific">Cichlidogyrus casuarinus</name>
    <dbReference type="NCBI Taxonomy" id="1844966"/>
    <lineage>
        <taxon>Eukaryota</taxon>
        <taxon>Metazoa</taxon>
        <taxon>Spiralia</taxon>
        <taxon>Lophotrochozoa</taxon>
        <taxon>Platyhelminthes</taxon>
        <taxon>Monogenea</taxon>
        <taxon>Monopisthocotylea</taxon>
        <taxon>Dactylogyridea</taxon>
        <taxon>Ancyrocephalidae</taxon>
        <taxon>Cichlidogyrus</taxon>
    </lineage>
</organism>
<name>A0ABD2PZN9_9PLAT</name>
<keyword evidence="1" id="KW-0493">Microtubule</keyword>
<dbReference type="PANTHER" id="PTHR11886:SF35">
    <property type="entry name" value="DYNEIN LIGHT CHAIN"/>
    <property type="match status" value="1"/>
</dbReference>
<dbReference type="SUPFAM" id="SSF54648">
    <property type="entry name" value="DLC"/>
    <property type="match status" value="1"/>
</dbReference>
<dbReference type="InterPro" id="IPR037177">
    <property type="entry name" value="DLC_sf"/>
</dbReference>
<evidence type="ECO:0000313" key="3">
    <source>
        <dbReference type="Proteomes" id="UP001626550"/>
    </source>
</evidence>
<evidence type="ECO:0000313" key="2">
    <source>
        <dbReference type="EMBL" id="KAL3312744.1"/>
    </source>
</evidence>
<keyword evidence="3" id="KW-1185">Reference proteome</keyword>
<dbReference type="InterPro" id="IPR001372">
    <property type="entry name" value="Dynein_light_chain_typ-1/2"/>
</dbReference>
<dbReference type="AlphaFoldDB" id="A0ABD2PZN9"/>